<dbReference type="AlphaFoldDB" id="A0A432MKT1"/>
<organism evidence="4 5">
    <name type="scientific">Tautonia sociabilis</name>
    <dbReference type="NCBI Taxonomy" id="2080755"/>
    <lineage>
        <taxon>Bacteria</taxon>
        <taxon>Pseudomonadati</taxon>
        <taxon>Planctomycetota</taxon>
        <taxon>Planctomycetia</taxon>
        <taxon>Isosphaerales</taxon>
        <taxon>Isosphaeraceae</taxon>
        <taxon>Tautonia</taxon>
    </lineage>
</organism>
<comment type="caution">
    <text evidence="4">The sequence shown here is derived from an EMBL/GenBank/DDBJ whole genome shotgun (WGS) entry which is preliminary data.</text>
</comment>
<keyword evidence="3" id="KW-1133">Transmembrane helix</keyword>
<feature type="coiled-coil region" evidence="1">
    <location>
        <begin position="32"/>
        <end position="69"/>
    </location>
</feature>
<dbReference type="Proteomes" id="UP000280296">
    <property type="component" value="Unassembled WGS sequence"/>
</dbReference>
<feature type="region of interest" description="Disordered" evidence="2">
    <location>
        <begin position="500"/>
        <end position="527"/>
    </location>
</feature>
<reference evidence="4 5" key="1">
    <citation type="submission" date="2018-12" db="EMBL/GenBank/DDBJ databases">
        <authorList>
            <person name="Toschakov S.V."/>
        </authorList>
    </citation>
    <scope>NUCLEOTIDE SEQUENCE [LARGE SCALE GENOMIC DNA]</scope>
    <source>
        <strain evidence="4 5">GM2012</strain>
    </source>
</reference>
<sequence>MSTANDSQGLKIAVAIFVSLTVILAVTSYFLYSEYSKASEQLEAARNEASQANQKAQQANANLLSLRDRAGYSNLSDPSAIEQQIKQDQDALVEKLNTELGAAVQAIGRAQQEGATGPEVARFRQNIDTLLQSFRDESTQNPTFKGSLATLASLTANQASLASALATDNVRLRRQLENVNNVNQAELNTQQQAAQQAQDDLASEHRKYETLFDQQRQTIDNLTTQVATLRAENDQLAQRLANQQNAYEAERERLLTQINDWRTRAEKEEGVLDVADGYVTFVDYSTRRIRLNITRSQGARPQMILSVFDADAPGLPTDKPKARIKLLQVNERDSVASIEEEFDKTNPIRAGDQVYSAAWSPTEPQRFALIGKIDMNRDGVDDRDDLIRLIEAAGGVIDYDLPPPGSGQERGELNAGISYYVIDERQPIRTPSNARSVREMSLAEQAFAETKTEVLDRARSLGIRPLPVERLLSSLGYSFGMLIPGEPEATNDRALRNLLNPGGMSAPPPGTEEFERNRQEAGRAAPF</sequence>
<name>A0A432MKT1_9BACT</name>
<dbReference type="EMBL" id="RYZH01000016">
    <property type="protein sequence ID" value="RUL87869.1"/>
    <property type="molecule type" value="Genomic_DNA"/>
</dbReference>
<evidence type="ECO:0000313" key="5">
    <source>
        <dbReference type="Proteomes" id="UP000280296"/>
    </source>
</evidence>
<keyword evidence="5" id="KW-1185">Reference proteome</keyword>
<dbReference type="RefSeq" id="WP_126725185.1">
    <property type="nucleotide sequence ID" value="NZ_RYZH01000016.1"/>
</dbReference>
<proteinExistence type="predicted"/>
<evidence type="ECO:0000256" key="3">
    <source>
        <dbReference type="SAM" id="Phobius"/>
    </source>
</evidence>
<dbReference type="OrthoDB" id="230112at2"/>
<reference evidence="4 5" key="2">
    <citation type="submission" date="2019-01" db="EMBL/GenBank/DDBJ databases">
        <title>Tautonia sociabilis, a novel thermotolerant planctomycete of Isosphaeraceae family, isolated from a 4000 m deep subterranean habitat.</title>
        <authorList>
            <person name="Kovaleva O.L."/>
            <person name="Elcheninov A.G."/>
            <person name="Van Heerden E."/>
            <person name="Toshchakov S.V."/>
            <person name="Novikov A."/>
            <person name="Bonch-Osmolovskaya E.A."/>
            <person name="Kublanov I.V."/>
        </authorList>
    </citation>
    <scope>NUCLEOTIDE SEQUENCE [LARGE SCALE GENOMIC DNA]</scope>
    <source>
        <strain evidence="4 5">GM2012</strain>
    </source>
</reference>
<keyword evidence="1" id="KW-0175">Coiled coil</keyword>
<feature type="transmembrane region" description="Helical" evidence="3">
    <location>
        <begin position="12"/>
        <end position="32"/>
    </location>
</feature>
<feature type="coiled-coil region" evidence="1">
    <location>
        <begin position="187"/>
        <end position="264"/>
    </location>
</feature>
<evidence type="ECO:0000313" key="4">
    <source>
        <dbReference type="EMBL" id="RUL87869.1"/>
    </source>
</evidence>
<evidence type="ECO:0000256" key="2">
    <source>
        <dbReference type="SAM" id="MobiDB-lite"/>
    </source>
</evidence>
<keyword evidence="3" id="KW-0812">Transmembrane</keyword>
<keyword evidence="3" id="KW-0472">Membrane</keyword>
<evidence type="ECO:0000256" key="1">
    <source>
        <dbReference type="SAM" id="Coils"/>
    </source>
</evidence>
<accession>A0A432MKT1</accession>
<gene>
    <name evidence="4" type="ORF">TsocGM_10070</name>
</gene>
<protein>
    <submittedName>
        <fullName evidence="4">Uncharacterized protein</fullName>
    </submittedName>
</protein>